<evidence type="ECO:0000313" key="3">
    <source>
        <dbReference type="EMBL" id="SVA33331.1"/>
    </source>
</evidence>
<accession>A0A381V033</accession>
<dbReference type="Pfam" id="PF00248">
    <property type="entry name" value="Aldo_ket_red"/>
    <property type="match status" value="1"/>
</dbReference>
<dbReference type="EMBL" id="UINC01007440">
    <property type="protein sequence ID" value="SVA33331.1"/>
    <property type="molecule type" value="Genomic_DNA"/>
</dbReference>
<dbReference type="GO" id="GO:0016491">
    <property type="term" value="F:oxidoreductase activity"/>
    <property type="evidence" value="ECO:0007669"/>
    <property type="project" value="UniProtKB-KW"/>
</dbReference>
<dbReference type="InterPro" id="IPR036812">
    <property type="entry name" value="NAD(P)_OxRdtase_dom_sf"/>
</dbReference>
<dbReference type="PANTHER" id="PTHR43364">
    <property type="entry name" value="NADH-SPECIFIC METHYLGLYOXAL REDUCTASE-RELATED"/>
    <property type="match status" value="1"/>
</dbReference>
<dbReference type="CDD" id="cd19082">
    <property type="entry name" value="AKR_AKR10A1_2"/>
    <property type="match status" value="1"/>
</dbReference>
<evidence type="ECO:0000259" key="2">
    <source>
        <dbReference type="Pfam" id="PF00248"/>
    </source>
</evidence>
<gene>
    <name evidence="3" type="ORF">METZ01_LOCUS86185</name>
</gene>
<reference evidence="3" key="1">
    <citation type="submission" date="2018-05" db="EMBL/GenBank/DDBJ databases">
        <authorList>
            <person name="Lanie J.A."/>
            <person name="Ng W.-L."/>
            <person name="Kazmierczak K.M."/>
            <person name="Andrzejewski T.M."/>
            <person name="Davidsen T.M."/>
            <person name="Wayne K.J."/>
            <person name="Tettelin H."/>
            <person name="Glass J.I."/>
            <person name="Rusch D."/>
            <person name="Podicherti R."/>
            <person name="Tsui H.-C.T."/>
            <person name="Winkler M.E."/>
        </authorList>
    </citation>
    <scope>NUCLEOTIDE SEQUENCE</scope>
</reference>
<feature type="domain" description="NADP-dependent oxidoreductase" evidence="2">
    <location>
        <begin position="16"/>
        <end position="316"/>
    </location>
</feature>
<dbReference type="SUPFAM" id="SSF51430">
    <property type="entry name" value="NAD(P)-linked oxidoreductase"/>
    <property type="match status" value="1"/>
</dbReference>
<name>A0A381V033_9ZZZZ</name>
<dbReference type="InterPro" id="IPR023210">
    <property type="entry name" value="NADP_OxRdtase_dom"/>
</dbReference>
<dbReference type="GO" id="GO:0005829">
    <property type="term" value="C:cytosol"/>
    <property type="evidence" value="ECO:0007669"/>
    <property type="project" value="TreeGrafter"/>
</dbReference>
<dbReference type="Gene3D" id="3.20.20.100">
    <property type="entry name" value="NADP-dependent oxidoreductase domain"/>
    <property type="match status" value="1"/>
</dbReference>
<sequence length="328" mass="36679">MKYFSIDNSDKKISTIGLGTMIFHPDSKDRDFSILNAFIDQGGTFIDTAEVYGSVEEHGYSEMVIGDWLTDNSHIRDKIFIVGKGLIPGYCAPIHPGGAKINPEYIHKAIEGTLKRMKTEYLDLWMFHRDDPTHAVGPLVDALNEEIESGRIRGYGASNWGIKRIQEAIDYANNNGKVAMQGSSPHFSLAKANEPYWPDTVVTDQNDKNWFEKNNFLLVAWSSLGRGFFAKGKKDFTDDADLVRVFYSDDNFERKKRSTELAKTKGISVYEIAVAYVINQSFPVVALTGAESPDEVKINTKAGSLELSAEEINWLDLTSNDQPLTMGN</sequence>
<organism evidence="3">
    <name type="scientific">marine metagenome</name>
    <dbReference type="NCBI Taxonomy" id="408172"/>
    <lineage>
        <taxon>unclassified sequences</taxon>
        <taxon>metagenomes</taxon>
        <taxon>ecological metagenomes</taxon>
    </lineage>
</organism>
<keyword evidence="1" id="KW-0560">Oxidoreductase</keyword>
<proteinExistence type="predicted"/>
<dbReference type="InterPro" id="IPR050523">
    <property type="entry name" value="AKR_Detox_Biosynth"/>
</dbReference>
<dbReference type="AlphaFoldDB" id="A0A381V033"/>
<dbReference type="PANTHER" id="PTHR43364:SF4">
    <property type="entry name" value="NAD(P)-LINKED OXIDOREDUCTASE SUPERFAMILY PROTEIN"/>
    <property type="match status" value="1"/>
</dbReference>
<protein>
    <recommendedName>
        <fullName evidence="2">NADP-dependent oxidoreductase domain-containing protein</fullName>
    </recommendedName>
</protein>
<evidence type="ECO:0000256" key="1">
    <source>
        <dbReference type="ARBA" id="ARBA00023002"/>
    </source>
</evidence>